<name>A0A195ERH0_9HYME</name>
<sequence length="132" mass="15390">MREEEIDSWIEALERGDKGAWKRSWQRRRERNAAPKDLRSAPRISNWKALKPTRIGLQWLPRTTRTSLPLGEKCICREKGAAIFSGRGLCTKCYSFPAVVSTQPLSLEGRKRRWRIHRAAEKPRWDVSTTFP</sequence>
<dbReference type="InterPro" id="IPR001849">
    <property type="entry name" value="PH_domain"/>
</dbReference>
<feature type="domain" description="PH" evidence="1">
    <location>
        <begin position="1"/>
        <end position="18"/>
    </location>
</feature>
<evidence type="ECO:0000313" key="2">
    <source>
        <dbReference type="EMBL" id="KYN30474.1"/>
    </source>
</evidence>
<accession>A0A195ERH0</accession>
<dbReference type="PROSITE" id="PS50003">
    <property type="entry name" value="PH_DOMAIN"/>
    <property type="match status" value="1"/>
</dbReference>
<dbReference type="EMBL" id="KQ982021">
    <property type="protein sequence ID" value="KYN30474.1"/>
    <property type="molecule type" value="Genomic_DNA"/>
</dbReference>
<gene>
    <name evidence="2" type="ORF">ALC56_15170</name>
</gene>
<organism evidence="2 3">
    <name type="scientific">Trachymyrmex septentrionalis</name>
    <dbReference type="NCBI Taxonomy" id="34720"/>
    <lineage>
        <taxon>Eukaryota</taxon>
        <taxon>Metazoa</taxon>
        <taxon>Ecdysozoa</taxon>
        <taxon>Arthropoda</taxon>
        <taxon>Hexapoda</taxon>
        <taxon>Insecta</taxon>
        <taxon>Pterygota</taxon>
        <taxon>Neoptera</taxon>
        <taxon>Endopterygota</taxon>
        <taxon>Hymenoptera</taxon>
        <taxon>Apocrita</taxon>
        <taxon>Aculeata</taxon>
        <taxon>Formicoidea</taxon>
        <taxon>Formicidae</taxon>
        <taxon>Myrmicinae</taxon>
        <taxon>Trachymyrmex</taxon>
    </lineage>
</organism>
<keyword evidence="3" id="KW-1185">Reference proteome</keyword>
<protein>
    <recommendedName>
        <fullName evidence="1">PH domain-containing protein</fullName>
    </recommendedName>
</protein>
<reference evidence="2 3" key="1">
    <citation type="submission" date="2016-03" db="EMBL/GenBank/DDBJ databases">
        <title>Trachymyrmex septentrionalis WGS genome.</title>
        <authorList>
            <person name="Nygaard S."/>
            <person name="Hu H."/>
            <person name="Boomsma J."/>
            <person name="Zhang G."/>
        </authorList>
    </citation>
    <scope>NUCLEOTIDE SEQUENCE [LARGE SCALE GENOMIC DNA]</scope>
    <source>
        <strain evidence="2">Tsep2-gDNA-1</strain>
        <tissue evidence="2">Whole body</tissue>
    </source>
</reference>
<evidence type="ECO:0000259" key="1">
    <source>
        <dbReference type="PROSITE" id="PS50003"/>
    </source>
</evidence>
<dbReference type="Proteomes" id="UP000078541">
    <property type="component" value="Unassembled WGS sequence"/>
</dbReference>
<dbReference type="AlphaFoldDB" id="A0A195ERH0"/>
<evidence type="ECO:0000313" key="3">
    <source>
        <dbReference type="Proteomes" id="UP000078541"/>
    </source>
</evidence>
<proteinExistence type="predicted"/>